<dbReference type="Pfam" id="PF02854">
    <property type="entry name" value="MIF4G"/>
    <property type="match status" value="2"/>
</dbReference>
<comment type="subcellular location">
    <subcellularLocation>
        <location evidence="1">Cytoplasm</location>
    </subcellularLocation>
</comment>
<dbReference type="InterPro" id="IPR016024">
    <property type="entry name" value="ARM-type_fold"/>
</dbReference>
<dbReference type="SMART" id="SM00543">
    <property type="entry name" value="MIF4G"/>
    <property type="match status" value="2"/>
</dbReference>
<dbReference type="AlphaFoldDB" id="A0A316V666"/>
<feature type="compositionally biased region" description="Polar residues" evidence="3">
    <location>
        <begin position="1030"/>
        <end position="1042"/>
    </location>
</feature>
<evidence type="ECO:0000259" key="4">
    <source>
        <dbReference type="SMART" id="SM00543"/>
    </source>
</evidence>
<feature type="region of interest" description="Disordered" evidence="3">
    <location>
        <begin position="1"/>
        <end position="28"/>
    </location>
</feature>
<dbReference type="Gene3D" id="4.10.80.160">
    <property type="match status" value="1"/>
</dbReference>
<keyword evidence="2" id="KW-0963">Cytoplasm</keyword>
<dbReference type="GO" id="GO:0035145">
    <property type="term" value="C:exon-exon junction complex"/>
    <property type="evidence" value="ECO:0007669"/>
    <property type="project" value="TreeGrafter"/>
</dbReference>
<feature type="compositionally biased region" description="Basic and acidic residues" evidence="3">
    <location>
        <begin position="1001"/>
        <end position="1012"/>
    </location>
</feature>
<evidence type="ECO:0000256" key="3">
    <source>
        <dbReference type="SAM" id="MobiDB-lite"/>
    </source>
</evidence>
<dbReference type="PANTHER" id="PTHR12839:SF7">
    <property type="entry name" value="REGULATOR OF NONSENSE TRANSCRIPTS 2"/>
    <property type="match status" value="1"/>
</dbReference>
<dbReference type="STRING" id="1280837.A0A316V666"/>
<feature type="region of interest" description="Disordered" evidence="3">
    <location>
        <begin position="1057"/>
        <end position="1106"/>
    </location>
</feature>
<keyword evidence="6" id="KW-1185">Reference proteome</keyword>
<accession>A0A316V666</accession>
<dbReference type="FunFam" id="1.25.40.180:FF:000037">
    <property type="entry name" value="Nonsense-mediated mRNA decay factor (Upf2)"/>
    <property type="match status" value="1"/>
</dbReference>
<dbReference type="GO" id="GO:0000184">
    <property type="term" value="P:nuclear-transcribed mRNA catabolic process, nonsense-mediated decay"/>
    <property type="evidence" value="ECO:0007669"/>
    <property type="project" value="InterPro"/>
</dbReference>
<dbReference type="InterPro" id="IPR007193">
    <property type="entry name" value="Upf2/Nmd2_C"/>
</dbReference>
<sequence length="1172" mass="131573">MIGAGTNAEGAAAEGSNPNAAPSTSKLTIEREKKRIAIRSANLQVWQDGPKALKGPLDSNMKKNTAFIKRIRQTLGAETKDQLIKDATSLNLDKYIEEIVQAIPEGLSKCNTSKDCIAAAESLGSLHARFATSLFAQPLSTMLASQLVMPSRVTLQAMSADQREKEEQTRVQKQRIMFKAAAELAITELIRQEKGKSKADPQDDPEYPGQEWLFTMLKDLLVNDREHSNVPILISLLKSLGSTLIGSQNGQDNVTEMMSKVNLAESDSVVKNETQAKFRKLFETYFSTLGKRIVKEHSRLQEQDKRNHEAYIRSGEIFEDRQQNYEKMAKTFERMHEWGKTLSDLLGVPLPPLSTDAKSVPSNSLAVNLDSRSTLVERDDGEFVSGKSKWEDEETRRFYEELVDLQEMVPPALLQQGQPKAKTGDGKAEADPQNANGKDGEKSAVASPQLNAKSIQDDKDAEKSKGFEENVAEGLAAGPAAQLNAFLASLTEMSNRTMIDSAAVDFAFLNNKIARKRLVKQVLAIPRNRSDLIPYYARLVATLNKYMPDVGAGVIEGLDEEFRFLQRKKNVDMAETRAKNTRFLGELVKFEVTPIITIFHAFKVCLDDFNGPNIENIATLLETCGRYLLRNEETSERMRSSLELLRRKKAAQNLDARQLVLLDNAYYQCNPPEREAVATKKRTPMESYINHLIYDVLARRKEDRVLKQLRKMNWKDEVTLETLHNVFTRSWRIKFSNLHLLAVVLYDLQTYHFDFVVHVIDTVCEQIRVGMETNIFKDNQRRVATIKYLGELYNYRLINTDIVFEQLWSLASFGHPQGRPLPGQISPIDAPDDYFRIRLVCTLLDVCGMCFDRGELRERLDDYLLMFNIYILSKEQPLPMDIDFMLSDTMDTLRPDFVLKRNFEEAAVAVDAMLQRQQAAAAAAAAEEAQPANVAGKADAVAGEVDEDEDDVSSVSSSSSEESEEDAPRHVSKDDASTDSESSSDEDGFEDEEQAEEDAEANAHVRRERSAIDEEAEDEFERELAKMMAESNTAQGSNSNNKRGLFDIGIPFIKRTAANQNADNPSTAASRPAGSPEIIAQDGIAPEQHMRFSLLSKRGNKQHTQDVHVPIDAALAVHSRAAEQKQLAERQQLKKLVLGMETREQAEDRSTLEASLAKKGFRVRQQQQQGRE</sequence>
<dbReference type="GO" id="GO:0005737">
    <property type="term" value="C:cytoplasm"/>
    <property type="evidence" value="ECO:0007669"/>
    <property type="project" value="UniProtKB-SubCell"/>
</dbReference>
<feature type="domain" description="MIF4G" evidence="4">
    <location>
        <begin position="483"/>
        <end position="672"/>
    </location>
</feature>
<feature type="compositionally biased region" description="Low complexity" evidence="3">
    <location>
        <begin position="1"/>
        <end position="23"/>
    </location>
</feature>
<dbReference type="PANTHER" id="PTHR12839">
    <property type="entry name" value="NONSENSE-MEDIATED MRNA DECAY PROTEIN 2 UP-FRAMESHIFT SUPPRESSOR 2"/>
    <property type="match status" value="1"/>
</dbReference>
<name>A0A316V666_9BASI</name>
<proteinExistence type="predicted"/>
<feature type="region of interest" description="Disordered" evidence="3">
    <location>
        <begin position="928"/>
        <end position="1044"/>
    </location>
</feature>
<dbReference type="RefSeq" id="XP_025352005.1">
    <property type="nucleotide sequence ID" value="XM_025499696.1"/>
</dbReference>
<dbReference type="FunCoup" id="A0A316V666">
    <property type="interactions" value="669"/>
</dbReference>
<dbReference type="GeneID" id="37021477"/>
<dbReference type="SUPFAM" id="SSF48371">
    <property type="entry name" value="ARM repeat"/>
    <property type="match status" value="2"/>
</dbReference>
<dbReference type="InterPro" id="IPR003890">
    <property type="entry name" value="MIF4G-like_typ-3"/>
</dbReference>
<dbReference type="Pfam" id="PF04050">
    <property type="entry name" value="Upf2"/>
    <property type="match status" value="1"/>
</dbReference>
<feature type="region of interest" description="Disordered" evidence="3">
    <location>
        <begin position="409"/>
        <end position="467"/>
    </location>
</feature>
<feature type="compositionally biased region" description="Basic and acidic residues" evidence="3">
    <location>
        <begin position="455"/>
        <end position="467"/>
    </location>
</feature>
<feature type="compositionally biased region" description="Polar residues" evidence="3">
    <location>
        <begin position="1057"/>
        <end position="1069"/>
    </location>
</feature>
<feature type="domain" description="MIF4G" evidence="4">
    <location>
        <begin position="687"/>
        <end position="896"/>
    </location>
</feature>
<dbReference type="EMBL" id="KZ819607">
    <property type="protein sequence ID" value="PWN31703.1"/>
    <property type="molecule type" value="Genomic_DNA"/>
</dbReference>
<evidence type="ECO:0000313" key="6">
    <source>
        <dbReference type="Proteomes" id="UP000245771"/>
    </source>
</evidence>
<organism evidence="5 6">
    <name type="scientific">Meira miltonrushii</name>
    <dbReference type="NCBI Taxonomy" id="1280837"/>
    <lineage>
        <taxon>Eukaryota</taxon>
        <taxon>Fungi</taxon>
        <taxon>Dikarya</taxon>
        <taxon>Basidiomycota</taxon>
        <taxon>Ustilaginomycotina</taxon>
        <taxon>Exobasidiomycetes</taxon>
        <taxon>Exobasidiales</taxon>
        <taxon>Brachybasidiaceae</taxon>
        <taxon>Meira</taxon>
    </lineage>
</organism>
<dbReference type="OrthoDB" id="27832at2759"/>
<dbReference type="GO" id="GO:0003723">
    <property type="term" value="F:RNA binding"/>
    <property type="evidence" value="ECO:0007669"/>
    <property type="project" value="InterPro"/>
</dbReference>
<feature type="compositionally biased region" description="Basic and acidic residues" evidence="3">
    <location>
        <begin position="966"/>
        <end position="976"/>
    </location>
</feature>
<dbReference type="InterPro" id="IPR039762">
    <property type="entry name" value="Nmd2/UPF2"/>
</dbReference>
<evidence type="ECO:0000256" key="2">
    <source>
        <dbReference type="ARBA" id="ARBA00022490"/>
    </source>
</evidence>
<evidence type="ECO:0000313" key="5">
    <source>
        <dbReference type="EMBL" id="PWN31703.1"/>
    </source>
</evidence>
<dbReference type="InParanoid" id="A0A316V666"/>
<dbReference type="Proteomes" id="UP000245771">
    <property type="component" value="Unassembled WGS sequence"/>
</dbReference>
<feature type="compositionally biased region" description="Acidic residues" evidence="3">
    <location>
        <begin position="982"/>
        <end position="1000"/>
    </location>
</feature>
<dbReference type="Gene3D" id="1.25.40.180">
    <property type="match status" value="3"/>
</dbReference>
<reference evidence="5 6" key="1">
    <citation type="journal article" date="2018" name="Mol. Biol. Evol.">
        <title>Broad Genomic Sampling Reveals a Smut Pathogenic Ancestry of the Fungal Clade Ustilaginomycotina.</title>
        <authorList>
            <person name="Kijpornyongpan T."/>
            <person name="Mondo S.J."/>
            <person name="Barry K."/>
            <person name="Sandor L."/>
            <person name="Lee J."/>
            <person name="Lipzen A."/>
            <person name="Pangilinan J."/>
            <person name="LaButti K."/>
            <person name="Hainaut M."/>
            <person name="Henrissat B."/>
            <person name="Grigoriev I.V."/>
            <person name="Spatafora J.W."/>
            <person name="Aime M.C."/>
        </authorList>
    </citation>
    <scope>NUCLEOTIDE SEQUENCE [LARGE SCALE GENOMIC DNA]</scope>
    <source>
        <strain evidence="5 6">MCA 3882</strain>
    </source>
</reference>
<protein>
    <submittedName>
        <fullName evidence="5">ARM repeat-containing protein</fullName>
    </submittedName>
</protein>
<evidence type="ECO:0000256" key="1">
    <source>
        <dbReference type="ARBA" id="ARBA00004496"/>
    </source>
</evidence>
<gene>
    <name evidence="5" type="ORF">FA14DRAFT_162627</name>
</gene>